<organism evidence="8 9">
    <name type="scientific">Rhizoctonia solani</name>
    <dbReference type="NCBI Taxonomy" id="456999"/>
    <lineage>
        <taxon>Eukaryota</taxon>
        <taxon>Fungi</taxon>
        <taxon>Dikarya</taxon>
        <taxon>Basidiomycota</taxon>
        <taxon>Agaricomycotina</taxon>
        <taxon>Agaricomycetes</taxon>
        <taxon>Cantharellales</taxon>
        <taxon>Ceratobasidiaceae</taxon>
        <taxon>Rhizoctonia</taxon>
    </lineage>
</organism>
<dbReference type="InterPro" id="IPR001164">
    <property type="entry name" value="ArfGAP_dom"/>
</dbReference>
<feature type="region of interest" description="Disordered" evidence="6">
    <location>
        <begin position="343"/>
        <end position="368"/>
    </location>
</feature>
<dbReference type="PANTHER" id="PTHR45686">
    <property type="entry name" value="ADP-RIBOSYLATION FACTOR GTPASE ACTIVATING PROTEIN 3, ISOFORM H-RELATED"/>
    <property type="match status" value="1"/>
</dbReference>
<evidence type="ECO:0000256" key="1">
    <source>
        <dbReference type="ARBA" id="ARBA00022468"/>
    </source>
</evidence>
<accession>A0A8H3DH12</accession>
<dbReference type="FunFam" id="1.10.220.150:FF:000004">
    <property type="entry name" value="Putative ADP-ribosylation factor GTPase-activating protein 2"/>
    <property type="match status" value="1"/>
</dbReference>
<dbReference type="CDD" id="cd08831">
    <property type="entry name" value="ArfGap_ArfGap2_3_like"/>
    <property type="match status" value="1"/>
</dbReference>
<dbReference type="InterPro" id="IPR037278">
    <property type="entry name" value="ARFGAP/RecO"/>
</dbReference>
<evidence type="ECO:0000313" key="9">
    <source>
        <dbReference type="Proteomes" id="UP000663861"/>
    </source>
</evidence>
<feature type="region of interest" description="Disordered" evidence="6">
    <location>
        <begin position="447"/>
        <end position="472"/>
    </location>
</feature>
<dbReference type="PRINTS" id="PR00405">
    <property type="entry name" value="REVINTRACTNG"/>
</dbReference>
<feature type="compositionally biased region" description="Low complexity" evidence="6">
    <location>
        <begin position="292"/>
        <end position="310"/>
    </location>
</feature>
<feature type="region of interest" description="Disordered" evidence="6">
    <location>
        <begin position="266"/>
        <end position="325"/>
    </location>
</feature>
<feature type="region of interest" description="Disordered" evidence="6">
    <location>
        <begin position="157"/>
        <end position="240"/>
    </location>
</feature>
<feature type="compositionally biased region" description="Basic and acidic residues" evidence="6">
    <location>
        <begin position="266"/>
        <end position="291"/>
    </location>
</feature>
<dbReference type="InterPro" id="IPR038508">
    <property type="entry name" value="ArfGAP_dom_sf"/>
</dbReference>
<reference evidence="8" key="1">
    <citation type="submission" date="2021-01" db="EMBL/GenBank/DDBJ databases">
        <authorList>
            <person name="Kaushik A."/>
        </authorList>
    </citation>
    <scope>NUCLEOTIDE SEQUENCE</scope>
    <source>
        <strain evidence="8">AG4-RS23</strain>
    </source>
</reference>
<feature type="compositionally biased region" description="Low complexity" evidence="6">
    <location>
        <begin position="343"/>
        <end position="358"/>
    </location>
</feature>
<evidence type="ECO:0000256" key="2">
    <source>
        <dbReference type="ARBA" id="ARBA00022723"/>
    </source>
</evidence>
<feature type="compositionally biased region" description="Pro residues" evidence="6">
    <location>
        <begin position="195"/>
        <end position="208"/>
    </location>
</feature>
<keyword evidence="4" id="KW-0862">Zinc</keyword>
<dbReference type="AlphaFoldDB" id="A0A8H3DH12"/>
<evidence type="ECO:0000256" key="6">
    <source>
        <dbReference type="SAM" id="MobiDB-lite"/>
    </source>
</evidence>
<dbReference type="SUPFAM" id="SSF57863">
    <property type="entry name" value="ArfGap/RecO-like zinc finger"/>
    <property type="match status" value="1"/>
</dbReference>
<dbReference type="Gene3D" id="1.10.220.150">
    <property type="entry name" value="Arf GTPase activating protein"/>
    <property type="match status" value="1"/>
</dbReference>
<protein>
    <recommendedName>
        <fullName evidence="7">Arf-GAP domain-containing protein</fullName>
    </recommendedName>
</protein>
<dbReference type="Pfam" id="PF01412">
    <property type="entry name" value="ArfGap"/>
    <property type="match status" value="1"/>
</dbReference>
<feature type="compositionally biased region" description="Basic and acidic residues" evidence="6">
    <location>
        <begin position="452"/>
        <end position="462"/>
    </location>
</feature>
<dbReference type="PROSITE" id="PS50115">
    <property type="entry name" value="ARFGAP"/>
    <property type="match status" value="1"/>
</dbReference>
<dbReference type="PANTHER" id="PTHR45686:SF4">
    <property type="entry name" value="ADP-RIBOSYLATION FACTOR GTPASE ACTIVATING PROTEIN 3, ISOFORM H"/>
    <property type="match status" value="1"/>
</dbReference>
<dbReference type="GO" id="GO:0000139">
    <property type="term" value="C:Golgi membrane"/>
    <property type="evidence" value="ECO:0007669"/>
    <property type="project" value="GOC"/>
</dbReference>
<dbReference type="GO" id="GO:0048205">
    <property type="term" value="P:COPI coating of Golgi vesicle"/>
    <property type="evidence" value="ECO:0007669"/>
    <property type="project" value="TreeGrafter"/>
</dbReference>
<proteinExistence type="predicted"/>
<dbReference type="SMART" id="SM00105">
    <property type="entry name" value="ArfGap"/>
    <property type="match status" value="1"/>
</dbReference>
<gene>
    <name evidence="8" type="ORF">RDB_LOCUS166172</name>
</gene>
<evidence type="ECO:0000256" key="4">
    <source>
        <dbReference type="ARBA" id="ARBA00022833"/>
    </source>
</evidence>
<keyword evidence="3 5" id="KW-0863">Zinc-finger</keyword>
<dbReference type="EMBL" id="CAJMWY010004295">
    <property type="protein sequence ID" value="CAE6526925.1"/>
    <property type="molecule type" value="Genomic_DNA"/>
</dbReference>
<dbReference type="Proteomes" id="UP000663861">
    <property type="component" value="Unassembled WGS sequence"/>
</dbReference>
<sequence>MADPTKQETEAAFKVLKAQKANKLCFDCKARNPTWSSVTFGVYICLDCSSVHRNMGVHISFVRSTNLDSWQLAQLRTMKVGGNQSATDFYTRHGGSSLLSASDTKSKYQGRVADLYKEELQKRVKEDAARFPQGIHIEGAPTVLSSSAPAADAEDDFFSSWDKPAAPAAKTPASTAAPAARPPGIGKMPSATQVPLPPTPTATPPAAPTAPRTVTSSSLRSSSSTTSPKPGSGPKVSKLGASKLGAAKGGLGAKKAGAPIDFEAAEKKAREEEERIKQLGYDAEREREEAAAKAAAAAAAAKATPAAATPSGGALKSAAGDKTGSADMERLGMGFGRLGFGQVASGPSAPAPAKSAAGDKTGSADMERLGMGFGRLGFGQVASGPSAPAPAKKYAEVDEVTSARDRFGNQKAISSDMYFGRNDYDPTAQAEASNRLQQFRGATSISSNQYFGREEEASRDLDNAGLSSPSFNNDSLAGIEAAAKDAISRVMANPDVQNAAESIRAGALRLGDYLAQMSEQR</sequence>
<keyword evidence="1" id="KW-0343">GTPase activation</keyword>
<dbReference type="GO" id="GO:0005096">
    <property type="term" value="F:GTPase activator activity"/>
    <property type="evidence" value="ECO:0007669"/>
    <property type="project" value="UniProtKB-KW"/>
</dbReference>
<evidence type="ECO:0000259" key="7">
    <source>
        <dbReference type="PROSITE" id="PS50115"/>
    </source>
</evidence>
<feature type="compositionally biased region" description="Low complexity" evidence="6">
    <location>
        <begin position="158"/>
        <end position="183"/>
    </location>
</feature>
<dbReference type="GO" id="GO:0008270">
    <property type="term" value="F:zinc ion binding"/>
    <property type="evidence" value="ECO:0007669"/>
    <property type="project" value="UniProtKB-KW"/>
</dbReference>
<feature type="compositionally biased region" description="Low complexity" evidence="6">
    <location>
        <begin position="209"/>
        <end position="240"/>
    </location>
</feature>
<evidence type="ECO:0000256" key="3">
    <source>
        <dbReference type="ARBA" id="ARBA00022771"/>
    </source>
</evidence>
<evidence type="ECO:0000313" key="8">
    <source>
        <dbReference type="EMBL" id="CAE6526925.1"/>
    </source>
</evidence>
<feature type="domain" description="Arf-GAP" evidence="7">
    <location>
        <begin position="10"/>
        <end position="130"/>
    </location>
</feature>
<keyword evidence="2" id="KW-0479">Metal-binding</keyword>
<comment type="caution">
    <text evidence="8">The sequence shown here is derived from an EMBL/GenBank/DDBJ whole genome shotgun (WGS) entry which is preliminary data.</text>
</comment>
<name>A0A8H3DH12_9AGAM</name>
<evidence type="ECO:0000256" key="5">
    <source>
        <dbReference type="PROSITE-ProRule" id="PRU00288"/>
    </source>
</evidence>